<proteinExistence type="inferred from homology"/>
<dbReference type="InterPro" id="IPR051476">
    <property type="entry name" value="Bac_ResReg_Asp_Phosphatase"/>
</dbReference>
<feature type="repeat" description="TPR" evidence="6">
    <location>
        <begin position="126"/>
        <end position="159"/>
    </location>
</feature>
<organism evidence="7 8">
    <name type="scientific">Deefgea piscis</name>
    <dbReference type="NCBI Taxonomy" id="2739061"/>
    <lineage>
        <taxon>Bacteria</taxon>
        <taxon>Pseudomonadati</taxon>
        <taxon>Pseudomonadota</taxon>
        <taxon>Betaproteobacteria</taxon>
        <taxon>Neisseriales</taxon>
        <taxon>Chitinibacteraceae</taxon>
        <taxon>Deefgea</taxon>
    </lineage>
</organism>
<dbReference type="GO" id="GO:0005737">
    <property type="term" value="C:cytoplasm"/>
    <property type="evidence" value="ECO:0007669"/>
    <property type="project" value="UniProtKB-SubCell"/>
</dbReference>
<evidence type="ECO:0000256" key="6">
    <source>
        <dbReference type="PROSITE-ProRule" id="PRU00339"/>
    </source>
</evidence>
<dbReference type="Gene3D" id="1.25.40.10">
    <property type="entry name" value="Tetratricopeptide repeat domain"/>
    <property type="match status" value="2"/>
</dbReference>
<dbReference type="SUPFAM" id="SSF48452">
    <property type="entry name" value="TPR-like"/>
    <property type="match status" value="1"/>
</dbReference>
<evidence type="ECO:0000256" key="1">
    <source>
        <dbReference type="ARBA" id="ARBA00004496"/>
    </source>
</evidence>
<reference evidence="7 8" key="1">
    <citation type="submission" date="2020-05" db="EMBL/GenBank/DDBJ databases">
        <title>Complete genome sequence of Deefgea sp. D17.</title>
        <authorList>
            <person name="Bae J.-W."/>
            <person name="Han J.E."/>
        </authorList>
    </citation>
    <scope>NUCLEOTIDE SEQUENCE [LARGE SCALE GENOMIC DNA]</scope>
    <source>
        <strain evidence="7 8">D17</strain>
    </source>
</reference>
<gene>
    <name evidence="7" type="ORF">HQN60_01435</name>
</gene>
<dbReference type="InterPro" id="IPR011990">
    <property type="entry name" value="TPR-like_helical_dom_sf"/>
</dbReference>
<dbReference type="AlphaFoldDB" id="A0A6M8SMW4"/>
<dbReference type="RefSeq" id="WP_173532014.1">
    <property type="nucleotide sequence ID" value="NZ_CP054143.1"/>
</dbReference>
<protein>
    <recommendedName>
        <fullName evidence="9">Tetratricopeptide repeat protein</fullName>
    </recommendedName>
</protein>
<keyword evidence="2" id="KW-0963">Cytoplasm</keyword>
<dbReference type="InterPro" id="IPR019734">
    <property type="entry name" value="TPR_rpt"/>
</dbReference>
<dbReference type="EMBL" id="CP054143">
    <property type="protein sequence ID" value="QKJ65504.1"/>
    <property type="molecule type" value="Genomic_DNA"/>
</dbReference>
<dbReference type="PROSITE" id="PS50005">
    <property type="entry name" value="TPR"/>
    <property type="match status" value="1"/>
</dbReference>
<evidence type="ECO:0000256" key="5">
    <source>
        <dbReference type="ARBA" id="ARBA00038253"/>
    </source>
</evidence>
<dbReference type="SMART" id="SM00028">
    <property type="entry name" value="TPR"/>
    <property type="match status" value="4"/>
</dbReference>
<accession>A0A6M8SMW4</accession>
<evidence type="ECO:0000256" key="2">
    <source>
        <dbReference type="ARBA" id="ARBA00022490"/>
    </source>
</evidence>
<dbReference type="PANTHER" id="PTHR46630:SF1">
    <property type="entry name" value="TETRATRICOPEPTIDE REPEAT PROTEIN 29"/>
    <property type="match status" value="1"/>
</dbReference>
<dbReference type="Proteomes" id="UP000504844">
    <property type="component" value="Chromosome"/>
</dbReference>
<keyword evidence="3" id="KW-0677">Repeat</keyword>
<keyword evidence="4 6" id="KW-0802">TPR repeat</keyword>
<comment type="similarity">
    <text evidence="5">Belongs to the Rap family.</text>
</comment>
<dbReference type="KEGG" id="dee:HQN60_01435"/>
<sequence length="335" mass="37782">MMTLVELERSLNRAQKLVHTQSAEALQLALNAKTIAAKLNAALPSAHALFLCAQAYFNFGQYPESLRDLAELNTLANLENIARYEGARLNLYARVQYTLGAYHLARDSWNRCLTLPDEAISLESRVQAHIGLGQLYYAHEHYQTALTHHRKAQELASHEDHHLHASILINIAADLIGCGQLDEAYRNLKSALPLVKADQSYRNEGEIYMNIGLIQFLRGDLDRATISLMVALKINRLHHHQWSEANTMLVLGQCQTAKGDVDLAIETLHSALYTASHLGIRHQQASIHAALAQSYTVKHDPESALRHQDQHQHLRLQLRNEIHQAELETMELPFT</sequence>
<evidence type="ECO:0008006" key="9">
    <source>
        <dbReference type="Google" id="ProtNLM"/>
    </source>
</evidence>
<evidence type="ECO:0000256" key="3">
    <source>
        <dbReference type="ARBA" id="ARBA00022737"/>
    </source>
</evidence>
<evidence type="ECO:0000256" key="4">
    <source>
        <dbReference type="ARBA" id="ARBA00022803"/>
    </source>
</evidence>
<evidence type="ECO:0000313" key="8">
    <source>
        <dbReference type="Proteomes" id="UP000504844"/>
    </source>
</evidence>
<evidence type="ECO:0000313" key="7">
    <source>
        <dbReference type="EMBL" id="QKJ65504.1"/>
    </source>
</evidence>
<keyword evidence="8" id="KW-1185">Reference proteome</keyword>
<comment type="subcellular location">
    <subcellularLocation>
        <location evidence="1">Cytoplasm</location>
    </subcellularLocation>
</comment>
<dbReference type="PANTHER" id="PTHR46630">
    <property type="entry name" value="TETRATRICOPEPTIDE REPEAT PROTEIN 29"/>
    <property type="match status" value="1"/>
</dbReference>
<name>A0A6M8SMW4_9NEIS</name>